<organism evidence="19 20">
    <name type="scientific">Branchiostoma lanceolatum</name>
    <name type="common">Common lancelet</name>
    <name type="synonym">Amphioxus lanceolatum</name>
    <dbReference type="NCBI Taxonomy" id="7740"/>
    <lineage>
        <taxon>Eukaryota</taxon>
        <taxon>Metazoa</taxon>
        <taxon>Chordata</taxon>
        <taxon>Cephalochordata</taxon>
        <taxon>Leptocardii</taxon>
        <taxon>Amphioxiformes</taxon>
        <taxon>Branchiostomatidae</taxon>
        <taxon>Branchiostoma</taxon>
    </lineage>
</organism>
<dbReference type="InterPro" id="IPR008266">
    <property type="entry name" value="Tyr_kinase_AS"/>
</dbReference>
<evidence type="ECO:0000259" key="17">
    <source>
        <dbReference type="PROSITE" id="PS50011"/>
    </source>
</evidence>
<feature type="domain" description="Protein kinase" evidence="17">
    <location>
        <begin position="473"/>
        <end position="746"/>
    </location>
</feature>
<comment type="catalytic activity">
    <reaction evidence="11">
        <text>L-tyrosyl-[protein] + ATP = O-phospho-L-tyrosyl-[protein] + ADP + H(+)</text>
        <dbReference type="Rhea" id="RHEA:10596"/>
        <dbReference type="Rhea" id="RHEA-COMP:10136"/>
        <dbReference type="Rhea" id="RHEA-COMP:20101"/>
        <dbReference type="ChEBI" id="CHEBI:15378"/>
        <dbReference type="ChEBI" id="CHEBI:30616"/>
        <dbReference type="ChEBI" id="CHEBI:46858"/>
        <dbReference type="ChEBI" id="CHEBI:61978"/>
        <dbReference type="ChEBI" id="CHEBI:456216"/>
        <dbReference type="EC" id="2.7.10.1"/>
    </reaction>
</comment>
<feature type="compositionally biased region" description="Polar residues" evidence="14">
    <location>
        <begin position="366"/>
        <end position="378"/>
    </location>
</feature>
<evidence type="ECO:0000256" key="3">
    <source>
        <dbReference type="ARBA" id="ARBA00022475"/>
    </source>
</evidence>
<dbReference type="SMART" id="SM00013">
    <property type="entry name" value="LRRNT"/>
    <property type="match status" value="1"/>
</dbReference>
<dbReference type="Pfam" id="PF01462">
    <property type="entry name" value="LRRNT"/>
    <property type="match status" value="1"/>
</dbReference>
<dbReference type="InterPro" id="IPR000483">
    <property type="entry name" value="Cys-rich_flank_reg_C"/>
</dbReference>
<evidence type="ECO:0000256" key="14">
    <source>
        <dbReference type="SAM" id="MobiDB-lite"/>
    </source>
</evidence>
<keyword evidence="6 16" id="KW-0732">Signal</keyword>
<feature type="region of interest" description="Disordered" evidence="14">
    <location>
        <begin position="751"/>
        <end position="770"/>
    </location>
</feature>
<keyword evidence="4" id="KW-0433">Leucine-rich repeat</keyword>
<dbReference type="EMBL" id="OV696687">
    <property type="protein sequence ID" value="CAH1252649.1"/>
    <property type="molecule type" value="Genomic_DNA"/>
</dbReference>
<comment type="caution">
    <text evidence="12">Lacks conserved residue(s) required for the propagation of feature annotation.</text>
</comment>
<evidence type="ECO:0000256" key="8">
    <source>
        <dbReference type="ARBA" id="ARBA00022840"/>
    </source>
</evidence>
<evidence type="ECO:0000256" key="7">
    <source>
        <dbReference type="ARBA" id="ARBA00022737"/>
    </source>
</evidence>
<dbReference type="InterPro" id="IPR050122">
    <property type="entry name" value="RTK"/>
</dbReference>
<evidence type="ECO:0000313" key="19">
    <source>
        <dbReference type="EMBL" id="CAH1252649.1"/>
    </source>
</evidence>
<dbReference type="AlphaFoldDB" id="A0A8J9ZFC2"/>
<dbReference type="Pfam" id="PF07714">
    <property type="entry name" value="PK_Tyr_Ser-Thr"/>
    <property type="match status" value="1"/>
</dbReference>
<dbReference type="GO" id="GO:0043235">
    <property type="term" value="C:receptor complex"/>
    <property type="evidence" value="ECO:0007669"/>
    <property type="project" value="TreeGrafter"/>
</dbReference>
<comment type="subcellular location">
    <subcellularLocation>
        <location evidence="1">Cell membrane</location>
    </subcellularLocation>
    <subcellularLocation>
        <location evidence="2">Membrane</location>
        <topology evidence="2">Single-pass type I membrane protein</topology>
    </subcellularLocation>
</comment>
<accession>A0A8J9ZFC2</accession>
<dbReference type="InterPro" id="IPR003591">
    <property type="entry name" value="Leu-rich_rpt_typical-subtyp"/>
</dbReference>
<dbReference type="GO" id="GO:0005886">
    <property type="term" value="C:plasma membrane"/>
    <property type="evidence" value="ECO:0007669"/>
    <property type="project" value="UniProtKB-SubCell"/>
</dbReference>
<dbReference type="PROSITE" id="PS00107">
    <property type="entry name" value="PROTEIN_KINASE_ATP"/>
    <property type="match status" value="1"/>
</dbReference>
<dbReference type="PROSITE" id="PS00022">
    <property type="entry name" value="EGF_1"/>
    <property type="match status" value="1"/>
</dbReference>
<feature type="disulfide bond" evidence="12">
    <location>
        <begin position="342"/>
        <end position="351"/>
    </location>
</feature>
<dbReference type="Gene3D" id="3.30.200.20">
    <property type="entry name" value="Phosphorylase Kinase, domain 1"/>
    <property type="match status" value="1"/>
</dbReference>
<dbReference type="InterPro" id="IPR001245">
    <property type="entry name" value="Ser-Thr/Tyr_kinase_cat_dom"/>
</dbReference>
<feature type="domain" description="EGF-like" evidence="18">
    <location>
        <begin position="321"/>
        <end position="352"/>
    </location>
</feature>
<gene>
    <name evidence="19" type="primary">FGFR3</name>
    <name evidence="19" type="ORF">BLAG_LOCUS12665</name>
</gene>
<keyword evidence="8 13" id="KW-0067">ATP-binding</keyword>
<dbReference type="PROSITE" id="PS01186">
    <property type="entry name" value="EGF_2"/>
    <property type="match status" value="1"/>
</dbReference>
<keyword evidence="10 15" id="KW-0472">Membrane</keyword>
<dbReference type="FunFam" id="3.80.10.10:FF:001438">
    <property type="entry name" value="Uncharacterized protein"/>
    <property type="match status" value="1"/>
</dbReference>
<keyword evidence="3" id="KW-1003">Cell membrane</keyword>
<dbReference type="Gene3D" id="1.10.510.10">
    <property type="entry name" value="Transferase(Phosphotransferase) domain 1"/>
    <property type="match status" value="1"/>
</dbReference>
<evidence type="ECO:0000256" key="16">
    <source>
        <dbReference type="SAM" id="SignalP"/>
    </source>
</evidence>
<sequence>MMSSLCLLLLVIFLPTYATTCPSVCVCDDTFGTYVFCSRRSLTAIPDGIPTDTFRLVLNDNNIAALPVDVFENVTMLEELFLGSNLLHQWPPEVFAGVPLELLSVTFNRIRRLHSDLFAQLPNLTDLILSNNQIEDLRSGVFQSLTMLERLFLDANNIREISDGVLSGLRNLLVLHLYSNDIRIISAGAFSDLKSLTDLRLDQNKITQLPETVFANTSFVSLLLGRNYLTALPAGVFYGCSRLETLALEHNNLTTLPPDVFTGLSELSTANLGFNPWMCDCRLQGLVRWINSSSLTDGDLGNPSCSSPPYTLGVSLRETWSDRFCLHGVCSEEKGDNATCVCDLGWSGLYCQNGSVDQSTTPFVEESSSTIQEQGDTPSQEEDDAPVLDQGNTSPALGVSIATSVGIIVVMIVALAGFLILLRRRKRRRQEDIVMIESFSPFDKDVHRMRMLTPPPIPPRPQVPGLEVDPGRVTLGQRIGSGAFGLVYRATLTRDDESEDVVVKTVKDDATEEDMMWFLQEIRAVVDLGEHENLLGLVGCCTLVRDHLYLITEFMPHGDLKSFLMQCREEETSVDDIYNFQVLQMYQVSRQIARGMDHIARSRYVHGDLAARNVLVGEDLKVKISDFGLAEDIYSRGYRRQDRLRKIPWKWMAPERLQDGAVYTAQSDVWSFGIVLYEISTLGGVPYPDVPSDGLKDQLQAGYRMPKPEGCPHAIYDLMQQCWRRRPSDRPTFRQLELTLDKHLSFHGPEYTQLTPRPAVSGTEKVSQDT</sequence>
<dbReference type="InterPro" id="IPR000742">
    <property type="entry name" value="EGF"/>
</dbReference>
<dbReference type="GO" id="GO:0007169">
    <property type="term" value="P:cell surface receptor protein tyrosine kinase signaling pathway"/>
    <property type="evidence" value="ECO:0007669"/>
    <property type="project" value="TreeGrafter"/>
</dbReference>
<dbReference type="InterPro" id="IPR032675">
    <property type="entry name" value="LRR_dom_sf"/>
</dbReference>
<dbReference type="Pfam" id="PF13855">
    <property type="entry name" value="LRR_8"/>
    <property type="match status" value="2"/>
</dbReference>
<dbReference type="PROSITE" id="PS50026">
    <property type="entry name" value="EGF_3"/>
    <property type="match status" value="1"/>
</dbReference>
<evidence type="ECO:0000259" key="18">
    <source>
        <dbReference type="PROSITE" id="PS50026"/>
    </source>
</evidence>
<dbReference type="PANTHER" id="PTHR24416:SF620">
    <property type="entry name" value="TYROSINE-PROTEIN KINASE RECEPTOR TORSO"/>
    <property type="match status" value="1"/>
</dbReference>
<keyword evidence="12" id="KW-1015">Disulfide bond</keyword>
<evidence type="ECO:0000256" key="6">
    <source>
        <dbReference type="ARBA" id="ARBA00022729"/>
    </source>
</evidence>
<dbReference type="InterPro" id="IPR017441">
    <property type="entry name" value="Protein_kinase_ATP_BS"/>
</dbReference>
<dbReference type="Proteomes" id="UP000838412">
    <property type="component" value="Chromosome 2"/>
</dbReference>
<feature type="signal peptide" evidence="16">
    <location>
        <begin position="1"/>
        <end position="18"/>
    </location>
</feature>
<dbReference type="PROSITE" id="PS00109">
    <property type="entry name" value="PROTEIN_KINASE_TYR"/>
    <property type="match status" value="1"/>
</dbReference>
<keyword evidence="20" id="KW-1185">Reference proteome</keyword>
<dbReference type="GO" id="GO:0005524">
    <property type="term" value="F:ATP binding"/>
    <property type="evidence" value="ECO:0007669"/>
    <property type="project" value="UniProtKB-UniRule"/>
</dbReference>
<dbReference type="PRINTS" id="PR00109">
    <property type="entry name" value="TYRKINASE"/>
</dbReference>
<evidence type="ECO:0000256" key="10">
    <source>
        <dbReference type="ARBA" id="ARBA00023136"/>
    </source>
</evidence>
<feature type="chain" id="PRO_5035464936" evidence="16">
    <location>
        <begin position="19"/>
        <end position="770"/>
    </location>
</feature>
<evidence type="ECO:0000256" key="9">
    <source>
        <dbReference type="ARBA" id="ARBA00022989"/>
    </source>
</evidence>
<dbReference type="PROSITE" id="PS51450">
    <property type="entry name" value="LRR"/>
    <property type="match status" value="2"/>
</dbReference>
<dbReference type="Gene3D" id="3.80.10.10">
    <property type="entry name" value="Ribonuclease Inhibitor"/>
    <property type="match status" value="3"/>
</dbReference>
<feature type="transmembrane region" description="Helical" evidence="15">
    <location>
        <begin position="396"/>
        <end position="422"/>
    </location>
</feature>
<dbReference type="OrthoDB" id="346907at2759"/>
<feature type="region of interest" description="Disordered" evidence="14">
    <location>
        <begin position="366"/>
        <end position="391"/>
    </location>
</feature>
<dbReference type="SMART" id="SM00082">
    <property type="entry name" value="LRRCT"/>
    <property type="match status" value="1"/>
</dbReference>
<name>A0A8J9ZFC2_BRALA</name>
<dbReference type="InterPro" id="IPR000719">
    <property type="entry name" value="Prot_kinase_dom"/>
</dbReference>
<keyword evidence="7" id="KW-0677">Repeat</keyword>
<evidence type="ECO:0000256" key="1">
    <source>
        <dbReference type="ARBA" id="ARBA00004236"/>
    </source>
</evidence>
<dbReference type="SUPFAM" id="SSF57196">
    <property type="entry name" value="EGF/Laminin"/>
    <property type="match status" value="1"/>
</dbReference>
<dbReference type="SMART" id="SM00369">
    <property type="entry name" value="LRR_TYP"/>
    <property type="match status" value="9"/>
</dbReference>
<dbReference type="GO" id="GO:0004714">
    <property type="term" value="F:transmembrane receptor protein tyrosine kinase activity"/>
    <property type="evidence" value="ECO:0007669"/>
    <property type="project" value="UniProtKB-EC"/>
</dbReference>
<evidence type="ECO:0000256" key="12">
    <source>
        <dbReference type="PROSITE-ProRule" id="PRU00076"/>
    </source>
</evidence>
<dbReference type="InterPro" id="IPR000372">
    <property type="entry name" value="LRRNT"/>
</dbReference>
<keyword evidence="13" id="KW-0547">Nucleotide-binding</keyword>
<dbReference type="InterPro" id="IPR011009">
    <property type="entry name" value="Kinase-like_dom_sf"/>
</dbReference>
<dbReference type="PANTHER" id="PTHR24416">
    <property type="entry name" value="TYROSINE-PROTEIN KINASE RECEPTOR"/>
    <property type="match status" value="1"/>
</dbReference>
<protein>
    <submittedName>
        <fullName evidence="19">FGFR3 protein</fullName>
    </submittedName>
</protein>
<reference evidence="19" key="1">
    <citation type="submission" date="2022-01" db="EMBL/GenBank/DDBJ databases">
        <authorList>
            <person name="Braso-Vives M."/>
        </authorList>
    </citation>
    <scope>NUCLEOTIDE SEQUENCE</scope>
</reference>
<dbReference type="InterPro" id="IPR001611">
    <property type="entry name" value="Leu-rich_rpt"/>
</dbReference>
<evidence type="ECO:0000256" key="13">
    <source>
        <dbReference type="PROSITE-ProRule" id="PRU10141"/>
    </source>
</evidence>
<evidence type="ECO:0000256" key="2">
    <source>
        <dbReference type="ARBA" id="ARBA00004479"/>
    </source>
</evidence>
<evidence type="ECO:0000256" key="5">
    <source>
        <dbReference type="ARBA" id="ARBA00022692"/>
    </source>
</evidence>
<dbReference type="Gene3D" id="2.10.25.10">
    <property type="entry name" value="Laminin"/>
    <property type="match status" value="1"/>
</dbReference>
<dbReference type="CDD" id="cd00192">
    <property type="entry name" value="PTKc"/>
    <property type="match status" value="1"/>
</dbReference>
<evidence type="ECO:0000256" key="15">
    <source>
        <dbReference type="SAM" id="Phobius"/>
    </source>
</evidence>
<feature type="binding site" evidence="13">
    <location>
        <position position="504"/>
    </location>
    <ligand>
        <name>ATP</name>
        <dbReference type="ChEBI" id="CHEBI:30616"/>
    </ligand>
</feature>
<evidence type="ECO:0000256" key="4">
    <source>
        <dbReference type="ARBA" id="ARBA00022614"/>
    </source>
</evidence>
<proteinExistence type="predicted"/>
<keyword evidence="9 15" id="KW-1133">Transmembrane helix</keyword>
<dbReference type="SUPFAM" id="SSF56112">
    <property type="entry name" value="Protein kinase-like (PK-like)"/>
    <property type="match status" value="1"/>
</dbReference>
<evidence type="ECO:0000313" key="20">
    <source>
        <dbReference type="Proteomes" id="UP000838412"/>
    </source>
</evidence>
<keyword evidence="5 15" id="KW-0812">Transmembrane</keyword>
<dbReference type="SUPFAM" id="SSF52058">
    <property type="entry name" value="L domain-like"/>
    <property type="match status" value="1"/>
</dbReference>
<dbReference type="FunFam" id="1.10.510.10:FF:002448">
    <property type="match status" value="1"/>
</dbReference>
<keyword evidence="12" id="KW-0245">EGF-like domain</keyword>
<dbReference type="PROSITE" id="PS50011">
    <property type="entry name" value="PROTEIN_KINASE_DOM"/>
    <property type="match status" value="1"/>
</dbReference>
<evidence type="ECO:0000256" key="11">
    <source>
        <dbReference type="ARBA" id="ARBA00051243"/>
    </source>
</evidence>